<keyword evidence="4 6" id="KW-0788">Thiol protease</keyword>
<dbReference type="SUPFAM" id="SSF54001">
    <property type="entry name" value="Cysteine proteinases"/>
    <property type="match status" value="1"/>
</dbReference>
<dbReference type="PRINTS" id="PR00704">
    <property type="entry name" value="CALPAIN"/>
</dbReference>
<dbReference type="PANTHER" id="PTHR46143">
    <property type="entry name" value="CALPAIN-7"/>
    <property type="match status" value="1"/>
</dbReference>
<feature type="active site" evidence="6">
    <location>
        <position position="188"/>
    </location>
</feature>
<feature type="active site" evidence="6">
    <location>
        <position position="341"/>
    </location>
</feature>
<keyword evidence="2 6" id="KW-0645">Protease</keyword>
<dbReference type="eggNOG" id="KOG0045">
    <property type="taxonomic scope" value="Eukaryota"/>
</dbReference>
<dbReference type="InterPro" id="IPR001300">
    <property type="entry name" value="Peptidase_C2_calpain_cat"/>
</dbReference>
<evidence type="ECO:0000256" key="3">
    <source>
        <dbReference type="ARBA" id="ARBA00022801"/>
    </source>
</evidence>
<dbReference type="Gene3D" id="2.60.120.380">
    <property type="match status" value="1"/>
</dbReference>
<dbReference type="KEGG" id="ctp:CTRG_06111"/>
<reference evidence="9 10" key="1">
    <citation type="journal article" date="2009" name="Nature">
        <title>Evolution of pathogenicity and sexual reproduction in eight Candida genomes.</title>
        <authorList>
            <person name="Butler G."/>
            <person name="Rasmussen M.D."/>
            <person name="Lin M.F."/>
            <person name="Santos M.A."/>
            <person name="Sakthikumar S."/>
            <person name="Munro C.A."/>
            <person name="Rheinbay E."/>
            <person name="Grabherr M."/>
            <person name="Forche A."/>
            <person name="Reedy J.L."/>
            <person name="Agrafioti I."/>
            <person name="Arnaud M.B."/>
            <person name="Bates S."/>
            <person name="Brown A.J."/>
            <person name="Brunke S."/>
            <person name="Costanzo M.C."/>
            <person name="Fitzpatrick D.A."/>
            <person name="de Groot P.W."/>
            <person name="Harris D."/>
            <person name="Hoyer L.L."/>
            <person name="Hube B."/>
            <person name="Klis F.M."/>
            <person name="Kodira C."/>
            <person name="Lennard N."/>
            <person name="Logue M.E."/>
            <person name="Martin R."/>
            <person name="Neiman A.M."/>
            <person name="Nikolaou E."/>
            <person name="Quail M.A."/>
            <person name="Quinn J."/>
            <person name="Santos M.C."/>
            <person name="Schmitzberger F.F."/>
            <person name="Sherlock G."/>
            <person name="Shah P."/>
            <person name="Silverstein K.A."/>
            <person name="Skrzypek M.S."/>
            <person name="Soll D."/>
            <person name="Staggs R."/>
            <person name="Stansfield I."/>
            <person name="Stumpf M.P."/>
            <person name="Sudbery P.E."/>
            <person name="Srikantha T."/>
            <person name="Zeng Q."/>
            <person name="Berman J."/>
            <person name="Berriman M."/>
            <person name="Heitman J."/>
            <person name="Gow N.A."/>
            <person name="Lorenz M.C."/>
            <person name="Birren B.W."/>
            <person name="Kellis M."/>
            <person name="Cuomo C.A."/>
        </authorList>
    </citation>
    <scope>NUCLEOTIDE SEQUENCE [LARGE SCALE GENOMIC DNA]</scope>
    <source>
        <strain evidence="10">ATCC MYA-3404 / T1</strain>
    </source>
</reference>
<dbReference type="GO" id="GO:0004198">
    <property type="term" value="F:calcium-dependent cysteine-type endopeptidase activity"/>
    <property type="evidence" value="ECO:0007669"/>
    <property type="project" value="InterPro"/>
</dbReference>
<evidence type="ECO:0000256" key="5">
    <source>
        <dbReference type="ARBA" id="ARBA00042255"/>
    </source>
</evidence>
<dbReference type="STRING" id="294747.C5MJ68"/>
<dbReference type="InterPro" id="IPR036213">
    <property type="entry name" value="Calpain_III_sf"/>
</dbReference>
<keyword evidence="10" id="KW-1185">Reference proteome</keyword>
<dbReference type="Pfam" id="PF00648">
    <property type="entry name" value="Peptidase_C2"/>
    <property type="match status" value="1"/>
</dbReference>
<sequence length="749" mass="87534">MKKSTRKKKKKKKKKGRSNPNSWLDLQLRLYITTPMNLEQYLYHIERSHLFLSIDDTKQAKKECLQAVKILNTVAKDSKDLPHLKTISQVTLNYYDSIDKEPRNVSDKLKWIVSKTTPENFFPPLIRFNDVSSNHELFIDNESEFNDPDQILRQLPKEEALYKSREILNWGNNYSDLTNLYQDILPNCSFVSSFLAIADNKIPIIDIISPHKKSNKYKVQLYFNGTIRCVTIDSKLPIMPNSRNLIIKSSTDPNLYWPALIEKAFLKIMGKGYVFNGSNMANDAYLLSGWLPQIIKIVNGKLPDNMGDLWEFKLQGKVTLGIGTGSLSKKLSTSLHLINEHDYMIEKYHPKDGSITVKNPWLDQKSQRLINVKDFTYFRYLYVNWKPDDITCQQNFLYDVKPYCFNQPQFTITNVEESWLLLERHLPEEKQWMDINVFDTAHKVISPMQYKKYLSVETNNRLQLIKLKPGIFTIVISSNVPGKFTLTSFGGKFTKSKFEHENFKTIDGDWNCDTNGGNWAMSTYINNPQYDIVIKEPTKLITGMYGKGQINFHLFHSDRKVGQRLRTFDKTKLENYQNYNSSFQFQSYRLSPGNYKLVASEYERGNGDFQLVFNSNNPVEIIKIPQSLGLYTTKTSFHWENTNRYKFYFDTTNYNTQVTFHINYFNTETEDYELQNNYRPAIRASIFHSRTKQPIQINEDFNDCLYGIFVDELLHEPGEYILLIERFEIGYGRCTIDIGSSYKVQIKAT</sequence>
<evidence type="ECO:0000313" key="9">
    <source>
        <dbReference type="EMBL" id="EER30327.1"/>
    </source>
</evidence>
<dbReference type="RefSeq" id="XP_002546633.1">
    <property type="nucleotide sequence ID" value="XM_002546587.1"/>
</dbReference>
<feature type="compositionally biased region" description="Basic residues" evidence="7">
    <location>
        <begin position="1"/>
        <end position="17"/>
    </location>
</feature>
<organism evidence="9 10">
    <name type="scientific">Candida tropicalis (strain ATCC MYA-3404 / T1)</name>
    <name type="common">Yeast</name>
    <dbReference type="NCBI Taxonomy" id="294747"/>
    <lineage>
        <taxon>Eukaryota</taxon>
        <taxon>Fungi</taxon>
        <taxon>Dikarya</taxon>
        <taxon>Ascomycota</taxon>
        <taxon>Saccharomycotina</taxon>
        <taxon>Pichiomycetes</taxon>
        <taxon>Debaryomycetaceae</taxon>
        <taxon>Candida/Lodderomyces clade</taxon>
        <taxon>Candida</taxon>
    </lineage>
</organism>
<feature type="region of interest" description="Disordered" evidence="7">
    <location>
        <begin position="1"/>
        <end position="21"/>
    </location>
</feature>
<dbReference type="Proteomes" id="UP000002037">
    <property type="component" value="Unassembled WGS sequence"/>
</dbReference>
<dbReference type="EMBL" id="GG692405">
    <property type="protein sequence ID" value="EER30327.1"/>
    <property type="molecule type" value="Genomic_DNA"/>
</dbReference>
<dbReference type="HOGENOM" id="CLU_023416_0_0_1"/>
<dbReference type="MEROPS" id="C02.008"/>
<accession>C5MJ68</accession>
<keyword evidence="3 6" id="KW-0378">Hydrolase</keyword>
<feature type="active site" evidence="6">
    <location>
        <position position="359"/>
    </location>
</feature>
<dbReference type="InterPro" id="IPR022684">
    <property type="entry name" value="Calpain_cysteine_protease"/>
</dbReference>
<proteinExistence type="inferred from homology"/>
<evidence type="ECO:0000256" key="7">
    <source>
        <dbReference type="SAM" id="MobiDB-lite"/>
    </source>
</evidence>
<name>C5MJ68_CANTT</name>
<gene>
    <name evidence="9" type="ORF">CTRG_06111</name>
</gene>
<evidence type="ECO:0000256" key="4">
    <source>
        <dbReference type="ARBA" id="ARBA00022807"/>
    </source>
</evidence>
<evidence type="ECO:0000256" key="6">
    <source>
        <dbReference type="PROSITE-ProRule" id="PRU00239"/>
    </source>
</evidence>
<dbReference type="PROSITE" id="PS50203">
    <property type="entry name" value="CALPAIN_CAT"/>
    <property type="match status" value="1"/>
</dbReference>
<dbReference type="InterPro" id="IPR038765">
    <property type="entry name" value="Papain-like_cys_pep_sf"/>
</dbReference>
<dbReference type="VEuPathDB" id="FungiDB:CTRG_06111"/>
<dbReference type="GeneID" id="8298761"/>
<feature type="domain" description="Calpain catalytic" evidence="8">
    <location>
        <begin position="178"/>
        <end position="361"/>
    </location>
</feature>
<evidence type="ECO:0000313" key="10">
    <source>
        <dbReference type="Proteomes" id="UP000002037"/>
    </source>
</evidence>
<dbReference type="OrthoDB" id="167576at2759"/>
<dbReference type="AlphaFoldDB" id="C5MJ68"/>
<protein>
    <recommendedName>
        <fullName evidence="5">Cysteine protease RIM13</fullName>
    </recommendedName>
</protein>
<comment type="similarity">
    <text evidence="1">Belongs to the peptidase C2 family. PalB/RIM13 subfamily.</text>
</comment>
<dbReference type="GO" id="GO:0006508">
    <property type="term" value="P:proteolysis"/>
    <property type="evidence" value="ECO:0007669"/>
    <property type="project" value="UniProtKB-KW"/>
</dbReference>
<evidence type="ECO:0000259" key="8">
    <source>
        <dbReference type="PROSITE" id="PS50203"/>
    </source>
</evidence>
<dbReference type="PANTHER" id="PTHR46143:SF1">
    <property type="entry name" value="CALPAIN-7"/>
    <property type="match status" value="1"/>
</dbReference>
<evidence type="ECO:0000256" key="2">
    <source>
        <dbReference type="ARBA" id="ARBA00022670"/>
    </source>
</evidence>
<dbReference type="InterPro" id="IPR051297">
    <property type="entry name" value="PalB/RIM13"/>
</dbReference>
<evidence type="ECO:0000256" key="1">
    <source>
        <dbReference type="ARBA" id="ARBA00010193"/>
    </source>
</evidence>
<dbReference type="SMART" id="SM00230">
    <property type="entry name" value="CysPc"/>
    <property type="match status" value="1"/>
</dbReference>
<dbReference type="SUPFAM" id="SSF49758">
    <property type="entry name" value="Calpain large subunit, middle domain (domain III)"/>
    <property type="match status" value="1"/>
</dbReference>